<feature type="compositionally biased region" description="Basic and acidic residues" evidence="1">
    <location>
        <begin position="1"/>
        <end position="10"/>
    </location>
</feature>
<comment type="caution">
    <text evidence="2">The sequence shown here is derived from an EMBL/GenBank/DDBJ whole genome shotgun (WGS) entry which is preliminary data.</text>
</comment>
<feature type="non-terminal residue" evidence="2">
    <location>
        <position position="112"/>
    </location>
</feature>
<evidence type="ECO:0000313" key="3">
    <source>
        <dbReference type="Proteomes" id="UP001596435"/>
    </source>
</evidence>
<proteinExistence type="predicted"/>
<sequence>MAHDGEEAPVARRRRVQVDAGPTVRGQRHRSACDLHRRRLGRRRFRSELSGHPLPDPFRDGEFVALSPKPVQLRDHLDFQFQAHGTLSSPPSDGAIATEIADRLGCGTAPAF</sequence>
<gene>
    <name evidence="2" type="ORF">ACFQMG_35205</name>
</gene>
<reference evidence="3" key="1">
    <citation type="journal article" date="2019" name="Int. J. Syst. Evol. Microbiol.">
        <title>The Global Catalogue of Microorganisms (GCM) 10K type strain sequencing project: providing services to taxonomists for standard genome sequencing and annotation.</title>
        <authorList>
            <consortium name="The Broad Institute Genomics Platform"/>
            <consortium name="The Broad Institute Genome Sequencing Center for Infectious Disease"/>
            <person name="Wu L."/>
            <person name="Ma J."/>
        </authorList>
    </citation>
    <scope>NUCLEOTIDE SEQUENCE [LARGE SCALE GENOMIC DNA]</scope>
    <source>
        <strain evidence="3">CGMCC 1.12859</strain>
    </source>
</reference>
<accession>A0ABW2G5Q6</accession>
<evidence type="ECO:0000256" key="1">
    <source>
        <dbReference type="SAM" id="MobiDB-lite"/>
    </source>
</evidence>
<feature type="region of interest" description="Disordered" evidence="1">
    <location>
        <begin position="1"/>
        <end position="32"/>
    </location>
</feature>
<dbReference type="EMBL" id="JBHTAJ010000121">
    <property type="protein sequence ID" value="MFC7184809.1"/>
    <property type="molecule type" value="Genomic_DNA"/>
</dbReference>
<protein>
    <submittedName>
        <fullName evidence="2">Uncharacterized protein</fullName>
    </submittedName>
</protein>
<dbReference type="Proteomes" id="UP001596435">
    <property type="component" value="Unassembled WGS sequence"/>
</dbReference>
<keyword evidence="3" id="KW-1185">Reference proteome</keyword>
<dbReference type="RefSeq" id="WP_380232961.1">
    <property type="nucleotide sequence ID" value="NZ_JBHTAJ010000121.1"/>
</dbReference>
<name>A0ABW2G5Q6_9ACTN</name>
<evidence type="ECO:0000313" key="2">
    <source>
        <dbReference type="EMBL" id="MFC7184809.1"/>
    </source>
</evidence>
<organism evidence="2 3">
    <name type="scientific">Kitasatospora paranensis</name>
    <dbReference type="NCBI Taxonomy" id="258053"/>
    <lineage>
        <taxon>Bacteria</taxon>
        <taxon>Bacillati</taxon>
        <taxon>Actinomycetota</taxon>
        <taxon>Actinomycetes</taxon>
        <taxon>Kitasatosporales</taxon>
        <taxon>Streptomycetaceae</taxon>
        <taxon>Kitasatospora</taxon>
    </lineage>
</organism>